<dbReference type="SMART" id="SM00855">
    <property type="entry name" value="PGAM"/>
    <property type="match status" value="1"/>
</dbReference>
<dbReference type="InterPro" id="IPR013078">
    <property type="entry name" value="His_Pase_superF_clade-1"/>
</dbReference>
<dbReference type="InterPro" id="IPR029033">
    <property type="entry name" value="His_PPase_superfam"/>
</dbReference>
<dbReference type="EMBL" id="ARYL01000011">
    <property type="protein sequence ID" value="KDA02811.1"/>
    <property type="molecule type" value="Genomic_DNA"/>
</dbReference>
<dbReference type="PROSITE" id="PS00175">
    <property type="entry name" value="PG_MUTASE"/>
    <property type="match status" value="1"/>
</dbReference>
<feature type="binding site" evidence="4">
    <location>
        <begin position="6"/>
        <end position="13"/>
    </location>
    <ligand>
        <name>substrate</name>
    </ligand>
</feature>
<feature type="active site" description="Proton donor/acceptor" evidence="3">
    <location>
        <position position="84"/>
    </location>
</feature>
<dbReference type="eggNOG" id="COG0406">
    <property type="taxonomic scope" value="Bacteria"/>
</dbReference>
<accession>A0A059G7L8</accession>
<keyword evidence="2" id="KW-0413">Isomerase</keyword>
<evidence type="ECO:0000256" key="4">
    <source>
        <dbReference type="PIRSR" id="PIRSR613078-2"/>
    </source>
</evidence>
<dbReference type="InterPro" id="IPR001345">
    <property type="entry name" value="PG/BPGM_mutase_AS"/>
</dbReference>
<dbReference type="InterPro" id="IPR050275">
    <property type="entry name" value="PGM_Phosphatase"/>
</dbReference>
<feature type="binding site" evidence="4">
    <location>
        <position position="59"/>
    </location>
    <ligand>
        <name>substrate</name>
    </ligand>
</feature>
<keyword evidence="6" id="KW-1185">Reference proteome</keyword>
<keyword evidence="1" id="KW-0324">Glycolysis</keyword>
<gene>
    <name evidence="5" type="ORF">HOC_08944</name>
</gene>
<evidence type="ECO:0000313" key="6">
    <source>
        <dbReference type="Proteomes" id="UP000024942"/>
    </source>
</evidence>
<dbReference type="RefSeq" id="WP_035537676.1">
    <property type="nucleotide sequence ID" value="NZ_ARYL01000011.1"/>
</dbReference>
<dbReference type="GO" id="GO:0005737">
    <property type="term" value="C:cytoplasm"/>
    <property type="evidence" value="ECO:0007669"/>
    <property type="project" value="TreeGrafter"/>
</dbReference>
<dbReference type="Pfam" id="PF00300">
    <property type="entry name" value="His_Phos_1"/>
    <property type="match status" value="1"/>
</dbReference>
<dbReference type="SUPFAM" id="SSF53254">
    <property type="entry name" value="Phosphoglycerate mutase-like"/>
    <property type="match status" value="1"/>
</dbReference>
<protein>
    <submittedName>
        <fullName evidence="5">Phosphoglycerate mutase</fullName>
    </submittedName>
</protein>
<sequence length="190" mass="20988">MIYLVRHGETELNRQKVYQGQKDSNLTERGEAQALSMGERLRTILAGRPFQFHASPLGRTRQTAQIINQEIGCPEIVFDWRIAEIDIGDWSGLTADEITAACPGAFDGPGQFDWGFRAPGGENRAAFLGRLQDWLSSVQEQGGIHVVVSHGWAGFGLRALCTGVTMEAVGQVTPPQDAIFCLDRDQAWRM</sequence>
<dbReference type="Gene3D" id="3.40.50.1240">
    <property type="entry name" value="Phosphoglycerate mutase-like"/>
    <property type="match status" value="1"/>
</dbReference>
<dbReference type="Proteomes" id="UP000024942">
    <property type="component" value="Unassembled WGS sequence"/>
</dbReference>
<dbReference type="PANTHER" id="PTHR48100">
    <property type="entry name" value="BROAD-SPECIFICITY PHOSPHATASE YOR283W-RELATED"/>
    <property type="match status" value="1"/>
</dbReference>
<evidence type="ECO:0000313" key="5">
    <source>
        <dbReference type="EMBL" id="KDA02811.1"/>
    </source>
</evidence>
<comment type="caution">
    <text evidence="5">The sequence shown here is derived from an EMBL/GenBank/DDBJ whole genome shotgun (WGS) entry which is preliminary data.</text>
</comment>
<organism evidence="5 6">
    <name type="scientific">Hyphomonas oceanitis SCH89</name>
    <dbReference type="NCBI Taxonomy" id="1280953"/>
    <lineage>
        <taxon>Bacteria</taxon>
        <taxon>Pseudomonadati</taxon>
        <taxon>Pseudomonadota</taxon>
        <taxon>Alphaproteobacteria</taxon>
        <taxon>Hyphomonadales</taxon>
        <taxon>Hyphomonadaceae</taxon>
        <taxon>Hyphomonas</taxon>
    </lineage>
</organism>
<name>A0A059G7L8_9PROT</name>
<evidence type="ECO:0000256" key="3">
    <source>
        <dbReference type="PIRSR" id="PIRSR613078-1"/>
    </source>
</evidence>
<reference evidence="5 6" key="1">
    <citation type="journal article" date="2014" name="Antonie Van Leeuwenhoek">
        <title>Hyphomonas beringensis sp. nov. and Hyphomonas chukchiensis sp. nov., isolated from surface seawater of the Bering Sea and Chukchi Sea.</title>
        <authorList>
            <person name="Li C."/>
            <person name="Lai Q."/>
            <person name="Li G."/>
            <person name="Dong C."/>
            <person name="Wang J."/>
            <person name="Liao Y."/>
            <person name="Shao Z."/>
        </authorList>
    </citation>
    <scope>NUCLEOTIDE SEQUENCE [LARGE SCALE GENOMIC DNA]</scope>
    <source>
        <strain evidence="5 6">SCH89</strain>
    </source>
</reference>
<dbReference type="STRING" id="1280953.HOC_08944"/>
<evidence type="ECO:0000256" key="1">
    <source>
        <dbReference type="ARBA" id="ARBA00023152"/>
    </source>
</evidence>
<dbReference type="AlphaFoldDB" id="A0A059G7L8"/>
<proteinExistence type="predicted"/>
<dbReference type="CDD" id="cd07067">
    <property type="entry name" value="HP_PGM_like"/>
    <property type="match status" value="1"/>
</dbReference>
<dbReference type="GO" id="GO:0016791">
    <property type="term" value="F:phosphatase activity"/>
    <property type="evidence" value="ECO:0007669"/>
    <property type="project" value="TreeGrafter"/>
</dbReference>
<feature type="active site" description="Tele-phosphohistidine intermediate" evidence="3">
    <location>
        <position position="7"/>
    </location>
</feature>
<evidence type="ECO:0000256" key="2">
    <source>
        <dbReference type="ARBA" id="ARBA00023235"/>
    </source>
</evidence>
<dbReference type="OrthoDB" id="9781415at2"/>
<dbReference type="PANTHER" id="PTHR48100:SF1">
    <property type="entry name" value="HISTIDINE PHOSPHATASE FAMILY PROTEIN-RELATED"/>
    <property type="match status" value="1"/>
</dbReference>
<dbReference type="PIRSF" id="PIRSF000709">
    <property type="entry name" value="6PFK_2-Ptase"/>
    <property type="match status" value="1"/>
</dbReference>